<name>A0ACC0J409_9ERIC</name>
<gene>
    <name evidence="1" type="ORF">LOK49_LG01G02137</name>
</gene>
<evidence type="ECO:0000313" key="1">
    <source>
        <dbReference type="EMBL" id="KAI8031569.1"/>
    </source>
</evidence>
<keyword evidence="2" id="KW-1185">Reference proteome</keyword>
<protein>
    <submittedName>
        <fullName evidence="1">Pentatricopeptide repeat-containing protein</fullName>
    </submittedName>
</protein>
<dbReference type="EMBL" id="CM045758">
    <property type="protein sequence ID" value="KAI8031569.1"/>
    <property type="molecule type" value="Genomic_DNA"/>
</dbReference>
<evidence type="ECO:0000313" key="2">
    <source>
        <dbReference type="Proteomes" id="UP001060215"/>
    </source>
</evidence>
<comment type="caution">
    <text evidence="1">The sequence shown here is derived from an EMBL/GenBank/DDBJ whole genome shotgun (WGS) entry which is preliminary data.</text>
</comment>
<organism evidence="1 2">
    <name type="scientific">Camellia lanceoleosa</name>
    <dbReference type="NCBI Taxonomy" id="1840588"/>
    <lineage>
        <taxon>Eukaryota</taxon>
        <taxon>Viridiplantae</taxon>
        <taxon>Streptophyta</taxon>
        <taxon>Embryophyta</taxon>
        <taxon>Tracheophyta</taxon>
        <taxon>Spermatophyta</taxon>
        <taxon>Magnoliopsida</taxon>
        <taxon>eudicotyledons</taxon>
        <taxon>Gunneridae</taxon>
        <taxon>Pentapetalae</taxon>
        <taxon>asterids</taxon>
        <taxon>Ericales</taxon>
        <taxon>Theaceae</taxon>
        <taxon>Camellia</taxon>
    </lineage>
</organism>
<dbReference type="Proteomes" id="UP001060215">
    <property type="component" value="Chromosome 1"/>
</dbReference>
<reference evidence="1 2" key="1">
    <citation type="journal article" date="2022" name="Plant J.">
        <title>Chromosome-level genome of Camellia lanceoleosa provides a valuable resource for understanding genome evolution and self-incompatibility.</title>
        <authorList>
            <person name="Gong W."/>
            <person name="Xiao S."/>
            <person name="Wang L."/>
            <person name="Liao Z."/>
            <person name="Chang Y."/>
            <person name="Mo W."/>
            <person name="Hu G."/>
            <person name="Li W."/>
            <person name="Zhao G."/>
            <person name="Zhu H."/>
            <person name="Hu X."/>
            <person name="Ji K."/>
            <person name="Xiang X."/>
            <person name="Song Q."/>
            <person name="Yuan D."/>
            <person name="Jin S."/>
            <person name="Zhang L."/>
        </authorList>
    </citation>
    <scope>NUCLEOTIDE SEQUENCE [LARGE SCALE GENOMIC DNA]</scope>
    <source>
        <strain evidence="1">SQ_2022a</strain>
    </source>
</reference>
<sequence length="223" mass="24921">MMNGVWKIIHKMLLNELNPNSVTYKILICGHCQTGNIEEGFKLWEEMLSQGFQLNDISYSVLLSSLCKMGRIGKALSLLHEMESIGLKPDLITYSILIHGLSEARTWLDTIKAHGLVPNAATYTTLMNALCEEGNICGMFEVLNEMEASDDMGQSHYDDGYAVCNSKSQMLPCASDVNTEFLEMRNGVICCTLNTKETEILSNDDIFLPNQMMSFISNIIEIS</sequence>
<proteinExistence type="predicted"/>
<accession>A0ACC0J409</accession>